<gene>
    <name evidence="2" type="ORF">G4Z05_01000</name>
</gene>
<feature type="transmembrane region" description="Helical" evidence="1">
    <location>
        <begin position="230"/>
        <end position="249"/>
    </location>
</feature>
<sequence length="578" mass="66746">MRNYIHFVVILFISLLSTAAIFFFYFPIRNVPIPFLMIGFLLISGVYTTFYRKCLRDKMLFAKKQPWFLIFSSALLAILFLVSTKGPQQYLLDNSTIIIGLTYIGSFLFVASCIGLIISFNMNLENRNLKQPKIQDFLLYFFIPFLTGIVYFIGFYPAGMSPDSLSSWDQAHTKVFNDWHPIVFTWLIMVLSYIWDSPAIVSLFQITILSLILGYSFYQFQYLGVRKSILTLTSMIIAFIPSYGIFNIIIWKDVLFSGSLLIFTVTLYLIVHSKGKWLTSKGNIFIFFLSSFGVVFLRHNGFPIFVLTMIALLLLYWRAVWKIAGPIFLLLVVSHQILTGPIFTYLNVKPSDPNEALSIPTQQIANIIKNDGNLTKEQLEYFDSIFPIEMWKEKYLPHTVDPIKFSWNDYNRSVIYEDFPKYFRMWGEAVVQNPSLAMEAFIKQTALVWQMSTPQYGYTSTYINLIMENDYGLKSAPISSTVNSSLNQYLELSKHLPLIKLVWRPAFYGFIILLFSVAIIKKHGWKSMIIIFPFLLNMLSVMAALPAQDFRYLFANVLISFVIPLIACINPKQIEESK</sequence>
<feature type="transmembrane region" description="Helical" evidence="1">
    <location>
        <begin position="255"/>
        <end position="271"/>
    </location>
</feature>
<feature type="transmembrane region" description="Helical" evidence="1">
    <location>
        <begin position="67"/>
        <end position="84"/>
    </location>
</feature>
<name>A0A6B3TMD9_9BACI</name>
<keyword evidence="1" id="KW-0472">Membrane</keyword>
<proteinExistence type="predicted"/>
<feature type="transmembrane region" description="Helical" evidence="1">
    <location>
        <begin position="138"/>
        <end position="158"/>
    </location>
</feature>
<evidence type="ECO:0000256" key="1">
    <source>
        <dbReference type="SAM" id="Phobius"/>
    </source>
</evidence>
<protein>
    <recommendedName>
        <fullName evidence="4">Glycosyltransferase RgtA/B/C/D-like domain-containing protein</fullName>
    </recommendedName>
</protein>
<feature type="transmembrane region" description="Helical" evidence="1">
    <location>
        <begin position="501"/>
        <end position="520"/>
    </location>
</feature>
<dbReference type="Pfam" id="PF19484">
    <property type="entry name" value="DUF6020"/>
    <property type="match status" value="1"/>
</dbReference>
<keyword evidence="3" id="KW-1185">Reference proteome</keyword>
<keyword evidence="1" id="KW-1133">Transmembrane helix</keyword>
<dbReference type="InterPro" id="IPR046062">
    <property type="entry name" value="DUF6020"/>
</dbReference>
<feature type="transmembrane region" description="Helical" evidence="1">
    <location>
        <begin position="7"/>
        <end position="27"/>
    </location>
</feature>
<keyword evidence="1" id="KW-0812">Transmembrane</keyword>
<dbReference type="AlphaFoldDB" id="A0A6B3TMD9"/>
<feature type="transmembrane region" description="Helical" evidence="1">
    <location>
        <begin position="33"/>
        <end position="55"/>
    </location>
</feature>
<dbReference type="EMBL" id="JAAIUV010000001">
    <property type="protein sequence ID" value="NEX77479.1"/>
    <property type="molecule type" value="Genomic_DNA"/>
</dbReference>
<feature type="transmembrane region" description="Helical" evidence="1">
    <location>
        <begin position="96"/>
        <end position="118"/>
    </location>
</feature>
<accession>A0A6B3TMD9</accession>
<evidence type="ECO:0008006" key="4">
    <source>
        <dbReference type="Google" id="ProtNLM"/>
    </source>
</evidence>
<feature type="transmembrane region" description="Helical" evidence="1">
    <location>
        <begin position="199"/>
        <end position="218"/>
    </location>
</feature>
<dbReference type="Proteomes" id="UP000481621">
    <property type="component" value="Unassembled WGS sequence"/>
</dbReference>
<reference evidence="2" key="1">
    <citation type="submission" date="2020-02" db="EMBL/GenBank/DDBJ databases">
        <title>Bacillus sedimentmangrovi sp. nov., isolated from sediment of the mangrove ecosystem.</title>
        <authorList>
            <person name="Liu G."/>
        </authorList>
    </citation>
    <scope>NUCLEOTIDE SEQUENCE [LARGE SCALE GENOMIC DNA]</scope>
    <source>
        <strain evidence="2">SgZ-7</strain>
    </source>
</reference>
<feature type="transmembrane region" description="Helical" evidence="1">
    <location>
        <begin position="527"/>
        <end position="546"/>
    </location>
</feature>
<organism evidence="2 3">
    <name type="scientific">Neobacillus thermocopriae</name>
    <dbReference type="NCBI Taxonomy" id="1215031"/>
    <lineage>
        <taxon>Bacteria</taxon>
        <taxon>Bacillati</taxon>
        <taxon>Bacillota</taxon>
        <taxon>Bacilli</taxon>
        <taxon>Bacillales</taxon>
        <taxon>Bacillaceae</taxon>
        <taxon>Neobacillus</taxon>
    </lineage>
</organism>
<dbReference type="RefSeq" id="WP_163250062.1">
    <property type="nucleotide sequence ID" value="NZ_JAAIUV010000001.1"/>
</dbReference>
<comment type="caution">
    <text evidence="2">The sequence shown here is derived from an EMBL/GenBank/DDBJ whole genome shotgun (WGS) entry which is preliminary data.</text>
</comment>
<evidence type="ECO:0000313" key="2">
    <source>
        <dbReference type="EMBL" id="NEX77479.1"/>
    </source>
</evidence>
<evidence type="ECO:0000313" key="3">
    <source>
        <dbReference type="Proteomes" id="UP000481621"/>
    </source>
</evidence>
<feature type="transmembrane region" description="Helical" evidence="1">
    <location>
        <begin position="552"/>
        <end position="569"/>
    </location>
</feature>
<feature type="transmembrane region" description="Helical" evidence="1">
    <location>
        <begin position="327"/>
        <end position="348"/>
    </location>
</feature>
<feature type="transmembrane region" description="Helical" evidence="1">
    <location>
        <begin position="302"/>
        <end position="320"/>
    </location>
</feature>